<comment type="domain">
    <text evidence="2">The jas domain is required for interaction with COI1.</text>
</comment>
<dbReference type="InterPro" id="IPR010399">
    <property type="entry name" value="Tify_dom"/>
</dbReference>
<dbReference type="GO" id="GO:0009611">
    <property type="term" value="P:response to wounding"/>
    <property type="evidence" value="ECO:0007669"/>
    <property type="project" value="UniProtKB-UniRule"/>
</dbReference>
<comment type="function">
    <text evidence="2">Repressor of jasmonate responses.</text>
</comment>
<dbReference type="GO" id="GO:0005634">
    <property type="term" value="C:nucleus"/>
    <property type="evidence" value="ECO:0007669"/>
    <property type="project" value="UniProtKB-SubCell"/>
</dbReference>
<keyword evidence="2" id="KW-0539">Nucleus</keyword>
<accession>A0ABD1WVP6</accession>
<dbReference type="GO" id="GO:0031347">
    <property type="term" value="P:regulation of defense response"/>
    <property type="evidence" value="ECO:0007669"/>
    <property type="project" value="UniProtKB-UniRule"/>
</dbReference>
<dbReference type="PANTHER" id="PTHR33077:SF52">
    <property type="entry name" value="PROTEIN TIFY 11D"/>
    <property type="match status" value="1"/>
</dbReference>
<evidence type="ECO:0000313" key="4">
    <source>
        <dbReference type="EMBL" id="KAL2553759.1"/>
    </source>
</evidence>
<dbReference type="GO" id="GO:2000022">
    <property type="term" value="P:regulation of jasmonic acid mediated signaling pathway"/>
    <property type="evidence" value="ECO:0007669"/>
    <property type="project" value="UniProtKB-UniRule"/>
</dbReference>
<dbReference type="Pfam" id="PF09425">
    <property type="entry name" value="Jas_motif"/>
    <property type="match status" value="1"/>
</dbReference>
<evidence type="ECO:0000256" key="1">
    <source>
        <dbReference type="ARBA" id="ARBA00008614"/>
    </source>
</evidence>
<dbReference type="PROSITE" id="PS51320">
    <property type="entry name" value="TIFY"/>
    <property type="match status" value="1"/>
</dbReference>
<comment type="caution">
    <text evidence="4">The sequence shown here is derived from an EMBL/GenBank/DDBJ whole genome shotgun (WGS) entry which is preliminary data.</text>
</comment>
<name>A0ABD1WVP6_9LAMI</name>
<reference evidence="5" key="1">
    <citation type="submission" date="2024-07" db="EMBL/GenBank/DDBJ databases">
        <title>Two chromosome-level genome assemblies of Korean endemic species Abeliophyllum distichum and Forsythia ovata (Oleaceae).</title>
        <authorList>
            <person name="Jang H."/>
        </authorList>
    </citation>
    <scope>NUCLEOTIDE SEQUENCE [LARGE SCALE GENOMIC DNA]</scope>
</reference>
<dbReference type="Pfam" id="PF06200">
    <property type="entry name" value="tify"/>
    <property type="match status" value="1"/>
</dbReference>
<evidence type="ECO:0000313" key="5">
    <source>
        <dbReference type="Proteomes" id="UP001604277"/>
    </source>
</evidence>
<gene>
    <name evidence="4" type="ORF">Fot_07378</name>
</gene>
<dbReference type="InterPro" id="IPR040390">
    <property type="entry name" value="TIFY/JAZ"/>
</dbReference>
<comment type="similarity">
    <text evidence="1 2">Belongs to the TIFY/JAZ family.</text>
</comment>
<dbReference type="EMBL" id="JBFOLJ010000002">
    <property type="protein sequence ID" value="KAL2553759.1"/>
    <property type="molecule type" value="Genomic_DNA"/>
</dbReference>
<dbReference type="AlphaFoldDB" id="A0ABD1WVP6"/>
<protein>
    <recommendedName>
        <fullName evidence="2">Protein TIFY</fullName>
    </recommendedName>
    <alternativeName>
        <fullName evidence="2">Jasmonate ZIM domain-containing protein</fullName>
    </alternativeName>
</protein>
<comment type="subcellular location">
    <subcellularLocation>
        <location evidence="2">Nucleus</location>
    </subcellularLocation>
</comment>
<dbReference type="Proteomes" id="UP001604277">
    <property type="component" value="Unassembled WGS sequence"/>
</dbReference>
<evidence type="ECO:0000256" key="2">
    <source>
        <dbReference type="RuleBase" id="RU369065"/>
    </source>
</evidence>
<dbReference type="PANTHER" id="PTHR33077">
    <property type="entry name" value="PROTEIN TIFY 4A-RELATED-RELATED"/>
    <property type="match status" value="1"/>
</dbReference>
<keyword evidence="5" id="KW-1185">Reference proteome</keyword>
<feature type="domain" description="Tify" evidence="3">
    <location>
        <begin position="83"/>
        <end position="118"/>
    </location>
</feature>
<organism evidence="4 5">
    <name type="scientific">Forsythia ovata</name>
    <dbReference type="NCBI Taxonomy" id="205694"/>
    <lineage>
        <taxon>Eukaryota</taxon>
        <taxon>Viridiplantae</taxon>
        <taxon>Streptophyta</taxon>
        <taxon>Embryophyta</taxon>
        <taxon>Tracheophyta</taxon>
        <taxon>Spermatophyta</taxon>
        <taxon>Magnoliopsida</taxon>
        <taxon>eudicotyledons</taxon>
        <taxon>Gunneridae</taxon>
        <taxon>Pentapetalae</taxon>
        <taxon>asterids</taxon>
        <taxon>lamiids</taxon>
        <taxon>Lamiales</taxon>
        <taxon>Oleaceae</taxon>
        <taxon>Forsythieae</taxon>
        <taxon>Forsythia</taxon>
    </lineage>
</organism>
<sequence length="222" mass="23985">MGSSELVNSGRFSGHFLGGRDNFGNLSLGLTQDFEPKGAPNGTMNLLSTIDKSGAPTRGFAALPQYIGGYGSIFNKEEVVIRSEPETAQMTIIYAGQVFVFNDFPVDKANEIMMLATAQNHPTTAVPPPYMVPSPAESTTNISVATPISNIAHGFDCLHYPQPSLGPDLSMKRKNSLARFLEKRKNRIAAKAPYQASKQTAAPRPVKGEAWLGLAPQFPFQI</sequence>
<evidence type="ECO:0000259" key="3">
    <source>
        <dbReference type="PROSITE" id="PS51320"/>
    </source>
</evidence>
<dbReference type="InterPro" id="IPR018467">
    <property type="entry name" value="CCT_CS"/>
</dbReference>
<keyword evidence="2" id="KW-1184">Jasmonic acid signaling pathway</keyword>
<proteinExistence type="inferred from homology"/>
<dbReference type="SMART" id="SM00979">
    <property type="entry name" value="TIFY"/>
    <property type="match status" value="1"/>
</dbReference>